<dbReference type="KEGG" id="gbn:GEOBRER4_35330"/>
<dbReference type="InterPro" id="IPR053926">
    <property type="entry name" value="RecX_HTH_1st"/>
</dbReference>
<dbReference type="Proteomes" id="UP000515472">
    <property type="component" value="Chromosome"/>
</dbReference>
<dbReference type="InterPro" id="IPR036388">
    <property type="entry name" value="WH-like_DNA-bd_sf"/>
</dbReference>
<dbReference type="AlphaFoldDB" id="A0A6S6M520"/>
<evidence type="ECO:0000259" key="7">
    <source>
        <dbReference type="Pfam" id="PF21981"/>
    </source>
</evidence>
<feature type="domain" description="RecX second three-helical" evidence="6">
    <location>
        <begin position="52"/>
        <end position="93"/>
    </location>
</feature>
<reference evidence="9 10" key="1">
    <citation type="submission" date="2020-06" db="EMBL/GenBank/DDBJ databases">
        <title>Interaction of electrochemicaly active bacteria, Geobacter bremensis R4 on different carbon anode.</title>
        <authorList>
            <person name="Meng L."/>
            <person name="Yoshida N."/>
        </authorList>
    </citation>
    <scope>NUCLEOTIDE SEQUENCE [LARGE SCALE GENOMIC DNA]</scope>
    <source>
        <strain evidence="9 10">R4</strain>
    </source>
</reference>
<dbReference type="RefSeq" id="WP_185243422.1">
    <property type="nucleotide sequence ID" value="NZ_AP023213.1"/>
</dbReference>
<organism evidence="9 10">
    <name type="scientific">Citrifermentans bremense</name>
    <dbReference type="NCBI Taxonomy" id="60035"/>
    <lineage>
        <taxon>Bacteria</taxon>
        <taxon>Pseudomonadati</taxon>
        <taxon>Thermodesulfobacteriota</taxon>
        <taxon>Desulfuromonadia</taxon>
        <taxon>Geobacterales</taxon>
        <taxon>Geobacteraceae</taxon>
        <taxon>Citrifermentans</taxon>
    </lineage>
</organism>
<name>A0A6S6M520_9BACT</name>
<dbReference type="PANTHER" id="PTHR33602:SF1">
    <property type="entry name" value="REGULATORY PROTEIN RECX FAMILY PROTEIN"/>
    <property type="match status" value="1"/>
</dbReference>
<evidence type="ECO:0000313" key="9">
    <source>
        <dbReference type="EMBL" id="BCG48783.1"/>
    </source>
</evidence>
<dbReference type="GO" id="GO:0005737">
    <property type="term" value="C:cytoplasm"/>
    <property type="evidence" value="ECO:0007669"/>
    <property type="project" value="UniProtKB-SubCell"/>
</dbReference>
<comment type="similarity">
    <text evidence="2 5">Belongs to the RecX family.</text>
</comment>
<dbReference type="GO" id="GO:0006282">
    <property type="term" value="P:regulation of DNA repair"/>
    <property type="evidence" value="ECO:0007669"/>
    <property type="project" value="UniProtKB-UniRule"/>
</dbReference>
<dbReference type="InterPro" id="IPR053924">
    <property type="entry name" value="RecX_HTH_2nd"/>
</dbReference>
<dbReference type="Pfam" id="PF02631">
    <property type="entry name" value="RecX_HTH2"/>
    <property type="match status" value="1"/>
</dbReference>
<proteinExistence type="inferred from homology"/>
<evidence type="ECO:0000256" key="4">
    <source>
        <dbReference type="ARBA" id="ARBA00022490"/>
    </source>
</evidence>
<evidence type="ECO:0000259" key="6">
    <source>
        <dbReference type="Pfam" id="PF02631"/>
    </source>
</evidence>
<comment type="subcellular location">
    <subcellularLocation>
        <location evidence="1 5">Cytoplasm</location>
    </subcellularLocation>
</comment>
<dbReference type="InterPro" id="IPR053925">
    <property type="entry name" value="RecX_HTH_3rd"/>
</dbReference>
<dbReference type="InterPro" id="IPR003783">
    <property type="entry name" value="Regulatory_RecX"/>
</dbReference>
<feature type="domain" description="RecX first three-helical" evidence="8">
    <location>
        <begin position="6"/>
        <end position="45"/>
    </location>
</feature>
<evidence type="ECO:0000313" key="10">
    <source>
        <dbReference type="Proteomes" id="UP000515472"/>
    </source>
</evidence>
<evidence type="ECO:0000256" key="1">
    <source>
        <dbReference type="ARBA" id="ARBA00004496"/>
    </source>
</evidence>
<feature type="domain" description="RecX third three-helical" evidence="7">
    <location>
        <begin position="104"/>
        <end position="146"/>
    </location>
</feature>
<evidence type="ECO:0000256" key="5">
    <source>
        <dbReference type="HAMAP-Rule" id="MF_01114"/>
    </source>
</evidence>
<dbReference type="EMBL" id="AP023213">
    <property type="protein sequence ID" value="BCG48783.1"/>
    <property type="molecule type" value="Genomic_DNA"/>
</dbReference>
<evidence type="ECO:0000259" key="8">
    <source>
        <dbReference type="Pfam" id="PF21982"/>
    </source>
</evidence>
<evidence type="ECO:0000256" key="3">
    <source>
        <dbReference type="ARBA" id="ARBA00018111"/>
    </source>
</evidence>
<sequence length="156" mass="17725">MQRGSAFDCSLRILTLRDHAEAELRRKLERRGYQEEEVEASVVRLKELGYLDDLRFARSYAASLLRNGKGYGVRLKMELSRRGVATAIVDEVLGELALEYGESELLAQVMERRYGSFDAKSATDKEKRKVIGYLQRKGFSLGAIFRQLNAHGCCDD</sequence>
<evidence type="ECO:0000256" key="2">
    <source>
        <dbReference type="ARBA" id="ARBA00009695"/>
    </source>
</evidence>
<protein>
    <recommendedName>
        <fullName evidence="3 5">Regulatory protein RecX</fullName>
    </recommendedName>
</protein>
<dbReference type="HAMAP" id="MF_01114">
    <property type="entry name" value="RecX"/>
    <property type="match status" value="1"/>
</dbReference>
<accession>A0A6S6M520</accession>
<gene>
    <name evidence="5" type="primary">recX</name>
    <name evidence="9" type="ORF">GEOBRER4_n3678</name>
</gene>
<dbReference type="Pfam" id="PF21981">
    <property type="entry name" value="RecX_HTH3"/>
    <property type="match status" value="1"/>
</dbReference>
<keyword evidence="10" id="KW-1185">Reference proteome</keyword>
<keyword evidence="4 5" id="KW-0963">Cytoplasm</keyword>
<dbReference type="PANTHER" id="PTHR33602">
    <property type="entry name" value="REGULATORY PROTEIN RECX FAMILY PROTEIN"/>
    <property type="match status" value="1"/>
</dbReference>
<comment type="function">
    <text evidence="5">Modulates RecA activity.</text>
</comment>
<dbReference type="Gene3D" id="1.10.10.10">
    <property type="entry name" value="Winged helix-like DNA-binding domain superfamily/Winged helix DNA-binding domain"/>
    <property type="match status" value="3"/>
</dbReference>
<dbReference type="Pfam" id="PF21982">
    <property type="entry name" value="RecX_HTH1"/>
    <property type="match status" value="1"/>
</dbReference>